<evidence type="ECO:0000256" key="9">
    <source>
        <dbReference type="SAM" id="MobiDB-lite"/>
    </source>
</evidence>
<dbReference type="InterPro" id="IPR001849">
    <property type="entry name" value="PH_domain"/>
</dbReference>
<keyword evidence="2" id="KW-0343">GTPase activation</keyword>
<dbReference type="InterPro" id="IPR036020">
    <property type="entry name" value="WW_dom_sf"/>
</dbReference>
<dbReference type="GO" id="GO:0007165">
    <property type="term" value="P:signal transduction"/>
    <property type="evidence" value="ECO:0007669"/>
    <property type="project" value="InterPro"/>
</dbReference>
<keyword evidence="3" id="KW-0597">Phosphoprotein</keyword>
<dbReference type="CDD" id="cd04403">
    <property type="entry name" value="RhoGAP_ARHGAP27_15_12_9"/>
    <property type="match status" value="1"/>
</dbReference>
<dbReference type="PROSITE" id="PS50020">
    <property type="entry name" value="WW_DOMAIN_2"/>
    <property type="match status" value="2"/>
</dbReference>
<feature type="compositionally biased region" description="Basic and acidic residues" evidence="9">
    <location>
        <begin position="540"/>
        <end position="552"/>
    </location>
</feature>
<dbReference type="InterPro" id="IPR035491">
    <property type="entry name" value="ARHGAP12_SH3"/>
</dbReference>
<keyword evidence="1 8" id="KW-0728">SH3 domain</keyword>
<evidence type="ECO:0000256" key="8">
    <source>
        <dbReference type="PROSITE-ProRule" id="PRU00192"/>
    </source>
</evidence>
<evidence type="ECO:0000313" key="15">
    <source>
        <dbReference type="RefSeq" id="XP_053751775.1"/>
    </source>
</evidence>
<keyword evidence="4" id="KW-0677">Repeat</keyword>
<dbReference type="SMART" id="SM00233">
    <property type="entry name" value="PH"/>
    <property type="match status" value="1"/>
</dbReference>
<evidence type="ECO:0000259" key="12">
    <source>
        <dbReference type="PROSITE" id="PS50020"/>
    </source>
</evidence>
<dbReference type="Gene3D" id="2.30.29.30">
    <property type="entry name" value="Pleckstrin-homology domain (PH domain)/Phosphotyrosine-binding domain (PTB)"/>
    <property type="match status" value="1"/>
</dbReference>
<dbReference type="SUPFAM" id="SSF51045">
    <property type="entry name" value="WW domain"/>
    <property type="match status" value="2"/>
</dbReference>
<dbReference type="AlphaFoldDB" id="A0A9W2V001"/>
<dbReference type="Proteomes" id="UP001165780">
    <property type="component" value="Unplaced"/>
</dbReference>
<feature type="region of interest" description="Disordered" evidence="9">
    <location>
        <begin position="379"/>
        <end position="413"/>
    </location>
</feature>
<feature type="domain" description="WW" evidence="12">
    <location>
        <begin position="309"/>
        <end position="342"/>
    </location>
</feature>
<dbReference type="PANTHER" id="PTHR23176">
    <property type="entry name" value="RHO/RAC/CDC GTPASE-ACTIVATING PROTEIN"/>
    <property type="match status" value="1"/>
</dbReference>
<reference evidence="15" key="1">
    <citation type="submission" date="2025-08" db="UniProtKB">
        <authorList>
            <consortium name="RefSeq"/>
        </authorList>
    </citation>
    <scope>IDENTIFICATION</scope>
    <source>
        <tissue evidence="15">Whole blood</tissue>
    </source>
</reference>
<dbReference type="CDD" id="cd00201">
    <property type="entry name" value="WW"/>
    <property type="match status" value="1"/>
</dbReference>
<dbReference type="CDD" id="cd13233">
    <property type="entry name" value="PH_ARHGAP9-like"/>
    <property type="match status" value="1"/>
</dbReference>
<dbReference type="CDD" id="cd12070">
    <property type="entry name" value="SH3_ARHGAP12"/>
    <property type="match status" value="1"/>
</dbReference>
<evidence type="ECO:0000256" key="1">
    <source>
        <dbReference type="ARBA" id="ARBA00022443"/>
    </source>
</evidence>
<feature type="compositionally biased region" description="Polar residues" evidence="9">
    <location>
        <begin position="222"/>
        <end position="232"/>
    </location>
</feature>
<dbReference type="SUPFAM" id="SSF50729">
    <property type="entry name" value="PH domain-like"/>
    <property type="match status" value="1"/>
</dbReference>
<keyword evidence="14" id="KW-1185">Reference proteome</keyword>
<feature type="domain" description="PH" evidence="11">
    <location>
        <begin position="420"/>
        <end position="521"/>
    </location>
</feature>
<evidence type="ECO:0000256" key="7">
    <source>
        <dbReference type="ARBA" id="ARBA00083383"/>
    </source>
</evidence>
<dbReference type="Gene3D" id="2.20.70.10">
    <property type="match status" value="1"/>
</dbReference>
<evidence type="ECO:0000259" key="13">
    <source>
        <dbReference type="PROSITE" id="PS50238"/>
    </source>
</evidence>
<dbReference type="GeneID" id="109276316"/>
<dbReference type="FunFam" id="2.30.30.40:FF:000056">
    <property type="entry name" value="rho GTPase-activating protein 12 isoform X1"/>
    <property type="match status" value="1"/>
</dbReference>
<dbReference type="Gene3D" id="1.10.555.10">
    <property type="entry name" value="Rho GTPase activation protein"/>
    <property type="match status" value="1"/>
</dbReference>
<evidence type="ECO:0000256" key="6">
    <source>
        <dbReference type="ARBA" id="ARBA00070232"/>
    </source>
</evidence>
<evidence type="ECO:0000256" key="5">
    <source>
        <dbReference type="ARBA" id="ARBA00055252"/>
    </source>
</evidence>
<feature type="compositionally biased region" description="Polar residues" evidence="9">
    <location>
        <begin position="189"/>
        <end position="198"/>
    </location>
</feature>
<dbReference type="FunFam" id="2.30.29.30:FF:000100">
    <property type="entry name" value="Rho GTPase activating protein 12"/>
    <property type="match status" value="1"/>
</dbReference>
<dbReference type="InterPro" id="IPR036028">
    <property type="entry name" value="SH3-like_dom_sf"/>
</dbReference>
<dbReference type="RefSeq" id="XP_053751775.1">
    <property type="nucleotide sequence ID" value="XM_053895800.1"/>
</dbReference>
<dbReference type="SUPFAM" id="SSF50044">
    <property type="entry name" value="SH3-domain"/>
    <property type="match status" value="1"/>
</dbReference>
<dbReference type="PROSITE" id="PS50003">
    <property type="entry name" value="PH_DOMAIN"/>
    <property type="match status" value="1"/>
</dbReference>
<protein>
    <recommendedName>
        <fullName evidence="6">Rho GTPase-activating protein 12</fullName>
    </recommendedName>
    <alternativeName>
        <fullName evidence="7">Rho-type GTPase-activating protein 12</fullName>
    </alternativeName>
</protein>
<comment type="function">
    <text evidence="5">GTPase activator for the Rho-type GTPases by converting them to an inactive GDP-bound state.</text>
</comment>
<dbReference type="InterPro" id="IPR050729">
    <property type="entry name" value="Rho-GAP"/>
</dbReference>
<evidence type="ECO:0000256" key="3">
    <source>
        <dbReference type="ARBA" id="ARBA00022553"/>
    </source>
</evidence>
<dbReference type="InterPro" id="IPR001202">
    <property type="entry name" value="WW_dom"/>
</dbReference>
<dbReference type="PANTHER" id="PTHR23176:SF107">
    <property type="entry name" value="RHO GTPASE-ACTIVATING PROTEIN 12"/>
    <property type="match status" value="1"/>
</dbReference>
<dbReference type="Pfam" id="PF16618">
    <property type="entry name" value="SH3-WW_linker"/>
    <property type="match status" value="1"/>
</dbReference>
<dbReference type="PROSITE" id="PS50238">
    <property type="entry name" value="RHOGAP"/>
    <property type="match status" value="1"/>
</dbReference>
<dbReference type="CTD" id="94134"/>
<proteinExistence type="predicted"/>
<dbReference type="Gene3D" id="2.30.30.40">
    <property type="entry name" value="SH3 Domains"/>
    <property type="match status" value="1"/>
</dbReference>
<accession>A0A9W2V001</accession>
<feature type="domain" description="Rho-GAP" evidence="13">
    <location>
        <begin position="602"/>
        <end position="790"/>
    </location>
</feature>
<dbReference type="SMART" id="SM00324">
    <property type="entry name" value="RhoGAP"/>
    <property type="match status" value="1"/>
</dbReference>
<feature type="domain" description="SH3" evidence="10">
    <location>
        <begin position="10"/>
        <end position="72"/>
    </location>
</feature>
<evidence type="ECO:0000256" key="2">
    <source>
        <dbReference type="ARBA" id="ARBA00022468"/>
    </source>
</evidence>
<dbReference type="InterPro" id="IPR001452">
    <property type="entry name" value="SH3_domain"/>
</dbReference>
<feature type="compositionally biased region" description="Polar residues" evidence="9">
    <location>
        <begin position="155"/>
        <end position="172"/>
    </location>
</feature>
<dbReference type="Pfam" id="PF00620">
    <property type="entry name" value="RhoGAP"/>
    <property type="match status" value="1"/>
</dbReference>
<evidence type="ECO:0000259" key="11">
    <source>
        <dbReference type="PROSITE" id="PS50003"/>
    </source>
</evidence>
<dbReference type="InterPro" id="IPR008936">
    <property type="entry name" value="Rho_GTPase_activation_prot"/>
</dbReference>
<feature type="region of interest" description="Disordered" evidence="9">
    <location>
        <begin position="536"/>
        <end position="570"/>
    </location>
</feature>
<evidence type="ECO:0000256" key="4">
    <source>
        <dbReference type="ARBA" id="ARBA00022737"/>
    </source>
</evidence>
<dbReference type="Pfam" id="PF00169">
    <property type="entry name" value="PH"/>
    <property type="match status" value="1"/>
</dbReference>
<dbReference type="SMART" id="SM00456">
    <property type="entry name" value="WW"/>
    <property type="match status" value="2"/>
</dbReference>
<dbReference type="Pfam" id="PF00018">
    <property type="entry name" value="SH3_1"/>
    <property type="match status" value="1"/>
</dbReference>
<evidence type="ECO:0000313" key="14">
    <source>
        <dbReference type="Proteomes" id="UP001165780"/>
    </source>
</evidence>
<dbReference type="FunFam" id="2.20.70.10:FF:000024">
    <property type="entry name" value="Rho GTPase activating protein 12"/>
    <property type="match status" value="1"/>
</dbReference>
<dbReference type="Pfam" id="PF00397">
    <property type="entry name" value="WW"/>
    <property type="match status" value="1"/>
</dbReference>
<organism evidence="14 15">
    <name type="scientific">Panthera pardus</name>
    <name type="common">Leopard</name>
    <name type="synonym">Felis pardus</name>
    <dbReference type="NCBI Taxonomy" id="9691"/>
    <lineage>
        <taxon>Eukaryota</taxon>
        <taxon>Metazoa</taxon>
        <taxon>Chordata</taxon>
        <taxon>Craniata</taxon>
        <taxon>Vertebrata</taxon>
        <taxon>Euteleostomi</taxon>
        <taxon>Mammalia</taxon>
        <taxon>Eutheria</taxon>
        <taxon>Laurasiatheria</taxon>
        <taxon>Carnivora</taxon>
        <taxon>Feliformia</taxon>
        <taxon>Felidae</taxon>
        <taxon>Pantherinae</taxon>
        <taxon>Panthera</taxon>
    </lineage>
</organism>
<dbReference type="FunFam" id="1.10.555.10:FF:000003">
    <property type="entry name" value="Putative rho GTPase-activating protein 12"/>
    <property type="match status" value="1"/>
</dbReference>
<dbReference type="GO" id="GO:0005737">
    <property type="term" value="C:cytoplasm"/>
    <property type="evidence" value="ECO:0007669"/>
    <property type="project" value="TreeGrafter"/>
</dbReference>
<evidence type="ECO:0000259" key="10">
    <source>
        <dbReference type="PROSITE" id="PS50002"/>
    </source>
</evidence>
<dbReference type="SMART" id="SM00326">
    <property type="entry name" value="SH3"/>
    <property type="match status" value="1"/>
</dbReference>
<dbReference type="InterPro" id="IPR000198">
    <property type="entry name" value="RhoGAP_dom"/>
</dbReference>
<feature type="region of interest" description="Disordered" evidence="9">
    <location>
        <begin position="155"/>
        <end position="239"/>
    </location>
</feature>
<dbReference type="SUPFAM" id="SSF48350">
    <property type="entry name" value="GTPase activation domain, GAP"/>
    <property type="match status" value="1"/>
</dbReference>
<dbReference type="PROSITE" id="PS50002">
    <property type="entry name" value="SH3"/>
    <property type="match status" value="1"/>
</dbReference>
<dbReference type="GO" id="GO:0005096">
    <property type="term" value="F:GTPase activator activity"/>
    <property type="evidence" value="ECO:0007669"/>
    <property type="project" value="UniProtKB-KW"/>
</dbReference>
<feature type="domain" description="WW" evidence="12">
    <location>
        <begin position="263"/>
        <end position="296"/>
    </location>
</feature>
<dbReference type="InterPro" id="IPR011993">
    <property type="entry name" value="PH-like_dom_sf"/>
</dbReference>
<gene>
    <name evidence="15" type="primary">ARHGAP12</name>
</gene>
<sequence length="792" mass="90051">MADRSGKTIPGQVYIEVEYDYEYEAKDRKIVIKQGERYILVKKTNDDWWQVKPDENSKAFYVPAQYVKEVTRKALMPPVKQAVGLPNNSMKMIQSLHLQRSTENVNKLPELSSFGKPSSSVQGTGLIRDANQNFGPNYNPCQTVNLSLDLTHNNGKFNSDSHSPKVSGQNRTRLFGHFPGPEFLDIEKTSFSQEQSCDSAGEGSERVHQDSESGDELSSSSTEQIRATTPPNQGRPDSPVYANLQELKISQSALPPLPGSPAIQINGEWETHKDSSGRCYYYNRGTQERTWKPPRWTRDTSISKGDFQSPGDQEWLKHVDDQGRQYYYSADGSRSEWELPKYNASSQQQREIIKSRSLDRRLQEPIVLTKWRHSTIVLDTNDKESPTASKPCFPENESSPSSPKHQDTGQEKYGLLNVTKITENGKKVRKNWLSSWAVLQGSSLLFTKTQGSSTSWFGSNQSKPEFTVDLKGATVEMASKDKSSKKNVFELKTRQGTELLIQSDNDTVINDWFKVLSSTINNQTVETDEAIEEEIPDSPGIEKHDKEKDHKDPKKLRAMKVSSIDSSEQKKTKKNLKKFLTRRPTLQAVREKGYIKDQVFGANLANLCQRENGTVPKFVKLCIEHVEAYGLDVDGIYRVSGNLAVIQKLRFAVNHDEKLDLNDSKWEDIHVITGALKMFFRELPEPLFTFNHFNDFVNAIKQEPRQRVAAVKDLIRQLPKPNQDTMQILFRHLKRVIENGEKNRMTYQSIAIVFGPTLLKPEKETGNIAVHTVYQNQIVELILLEISSIFGR</sequence>
<name>A0A9W2V001_PANPR</name>